<dbReference type="EMBL" id="KZ679685">
    <property type="protein sequence ID" value="PTB51568.1"/>
    <property type="molecule type" value="Genomic_DNA"/>
</dbReference>
<protein>
    <submittedName>
        <fullName evidence="2">Uncharacterized protein</fullName>
    </submittedName>
</protein>
<reference evidence="2 3" key="1">
    <citation type="submission" date="2016-07" db="EMBL/GenBank/DDBJ databases">
        <title>Multiple horizontal gene transfer events from other fungi enriched the ability of initially mycotrophic Trichoderma (Ascomycota) to feed on dead plant biomass.</title>
        <authorList>
            <consortium name="DOE Joint Genome Institute"/>
            <person name="Aerts A."/>
            <person name="Atanasova L."/>
            <person name="Chenthamara K."/>
            <person name="Zhang J."/>
            <person name="Grujic M."/>
            <person name="Henrissat B."/>
            <person name="Kuo A."/>
            <person name="Salamov A."/>
            <person name="Lipzen A."/>
            <person name="Labutti K."/>
            <person name="Barry K."/>
            <person name="Miao Y."/>
            <person name="Rahimi M.J."/>
            <person name="Shen Q."/>
            <person name="Grigoriev I.V."/>
            <person name="Kubicek C.P."/>
            <person name="Druzhinina I.S."/>
        </authorList>
    </citation>
    <scope>NUCLEOTIDE SEQUENCE [LARGE SCALE GENOMIC DNA]</scope>
    <source>
        <strain evidence="2 3">CBS 226.95</strain>
    </source>
</reference>
<evidence type="ECO:0000313" key="3">
    <source>
        <dbReference type="Proteomes" id="UP000241690"/>
    </source>
</evidence>
<evidence type="ECO:0000313" key="2">
    <source>
        <dbReference type="EMBL" id="PTB51568.1"/>
    </source>
</evidence>
<proteinExistence type="predicted"/>
<dbReference type="RefSeq" id="XP_024771245.1">
    <property type="nucleotide sequence ID" value="XM_024917640.1"/>
</dbReference>
<feature type="region of interest" description="Disordered" evidence="1">
    <location>
        <begin position="67"/>
        <end position="99"/>
    </location>
</feature>
<dbReference type="AlphaFoldDB" id="A0A2T4A3F1"/>
<feature type="compositionally biased region" description="Polar residues" evidence="1">
    <location>
        <begin position="67"/>
        <end position="81"/>
    </location>
</feature>
<keyword evidence="3" id="KW-1185">Reference proteome</keyword>
<evidence type="ECO:0000256" key="1">
    <source>
        <dbReference type="SAM" id="MobiDB-lite"/>
    </source>
</evidence>
<dbReference type="Proteomes" id="UP000241690">
    <property type="component" value="Unassembled WGS sequence"/>
</dbReference>
<dbReference type="GeneID" id="36626209"/>
<gene>
    <name evidence="2" type="ORF">M431DRAFT_497843</name>
</gene>
<accession>A0A2T4A3F1</accession>
<organism evidence="2 3">
    <name type="scientific">Trichoderma harzianum CBS 226.95</name>
    <dbReference type="NCBI Taxonomy" id="983964"/>
    <lineage>
        <taxon>Eukaryota</taxon>
        <taxon>Fungi</taxon>
        <taxon>Dikarya</taxon>
        <taxon>Ascomycota</taxon>
        <taxon>Pezizomycotina</taxon>
        <taxon>Sordariomycetes</taxon>
        <taxon>Hypocreomycetidae</taxon>
        <taxon>Hypocreales</taxon>
        <taxon>Hypocreaceae</taxon>
        <taxon>Trichoderma</taxon>
    </lineage>
</organism>
<sequence length="153" mass="16217">MALKPEMRICSGRIHHIIAYLFCPVLSWLSLSRLAVCLAICPSALFGCLVSSVESCHVASTTQPAQTASHSISIDDQSNPYRPSINEPALTNVNDGSSDARRPATFAGTFGARSPSGLHGVWGALITNGSHHDLAIITGAPQQDPAKTTRCCF</sequence>
<name>A0A2T4A3F1_TRIHA</name>